<dbReference type="GO" id="GO:0005085">
    <property type="term" value="F:guanyl-nucleotide exchange factor activity"/>
    <property type="evidence" value="ECO:0007669"/>
    <property type="project" value="TreeGrafter"/>
</dbReference>
<dbReference type="InterPro" id="IPR007681">
    <property type="entry name" value="Mog1"/>
</dbReference>
<accession>A0AAD4GT55</accession>
<dbReference type="GO" id="GO:0006606">
    <property type="term" value="P:protein import into nucleus"/>
    <property type="evidence" value="ECO:0007669"/>
    <property type="project" value="TreeGrafter"/>
</dbReference>
<evidence type="ECO:0000256" key="1">
    <source>
        <dbReference type="SAM" id="MobiDB-lite"/>
    </source>
</evidence>
<dbReference type="EMBL" id="VCAU01000048">
    <property type="protein sequence ID" value="KAF9888357.1"/>
    <property type="molecule type" value="Genomic_DNA"/>
</dbReference>
<feature type="region of interest" description="Disordered" evidence="1">
    <location>
        <begin position="389"/>
        <end position="417"/>
    </location>
</feature>
<sequence length="521" mass="57595">MQSSTSASTNWDFTPVIDLLRSPSFGGGNQSIPSRYTDSSLESPSAIRTTKNATKNSQGSLHQPNAILKREQPDKCGSPKLGDFGSLWDFLGNTTPTQAQTERPHTPKTAVEQPSTSPKRITILKRTPYSEKSSDNIDPPLSRATPKPIPGSGPSNARKATVKPPKVISRGILEKTAPEAVSSDNTIEAESDSNLSIFDPSLTKKRGTFTFIPPQVGATSALGGDQTDTPPSSYDELGERFRPQIQISTLPSSQPLRVQPTVYKSAADRRVGLLTKLLKQFPDYAELVTQIGRPLSSKKGSPASRPIHVFVDMSNIMVGFHDCVKTARNIPVKTRIRRLPFSFQNFSLILERGRPSTKRVLVGSDRFAAIHEGEQLGYETNILDRVQKVKLPPRRQMKSQKHRRAGSQDAGSGSETNDVFGERWVEQGVDEILHLKILESLLDTEEPATIVLATGDAAEAEFSGGFMKMVERALQRGWRVELVSFSLVTSYAYQKKDFRAKWGNRFKVIMLDDYIEELLDL</sequence>
<dbReference type="Proteomes" id="UP001194746">
    <property type="component" value="Unassembled WGS sequence"/>
</dbReference>
<dbReference type="CDD" id="cd18724">
    <property type="entry name" value="PIN_LabA-like"/>
    <property type="match status" value="1"/>
</dbReference>
<dbReference type="Gene3D" id="3.40.50.1010">
    <property type="entry name" value="5'-nuclease"/>
    <property type="match status" value="1"/>
</dbReference>
<gene>
    <name evidence="2" type="ORF">FE257_008790</name>
</gene>
<protein>
    <recommendedName>
        <fullName evidence="4">NYN domain-containing protein</fullName>
    </recommendedName>
</protein>
<reference evidence="2" key="2">
    <citation type="submission" date="2020-02" db="EMBL/GenBank/DDBJ databases">
        <authorList>
            <person name="Gilchrist C.L.M."/>
            <person name="Chooi Y.-H."/>
        </authorList>
    </citation>
    <scope>NUCLEOTIDE SEQUENCE</scope>
    <source>
        <strain evidence="2">MST-FP2251</strain>
    </source>
</reference>
<organism evidence="2 3">
    <name type="scientific">Aspergillus nanangensis</name>
    <dbReference type="NCBI Taxonomy" id="2582783"/>
    <lineage>
        <taxon>Eukaryota</taxon>
        <taxon>Fungi</taxon>
        <taxon>Dikarya</taxon>
        <taxon>Ascomycota</taxon>
        <taxon>Pezizomycotina</taxon>
        <taxon>Eurotiomycetes</taxon>
        <taxon>Eurotiomycetidae</taxon>
        <taxon>Eurotiales</taxon>
        <taxon>Aspergillaceae</taxon>
        <taxon>Aspergillus</taxon>
        <taxon>Aspergillus subgen. Circumdati</taxon>
    </lineage>
</organism>
<feature type="region of interest" description="Disordered" evidence="1">
    <location>
        <begin position="215"/>
        <end position="235"/>
    </location>
</feature>
<feature type="compositionally biased region" description="Polar residues" evidence="1">
    <location>
        <begin position="92"/>
        <end position="101"/>
    </location>
</feature>
<name>A0AAD4GT55_ASPNN</name>
<comment type="caution">
    <text evidence="2">The sequence shown here is derived from an EMBL/GenBank/DDBJ whole genome shotgun (WGS) entry which is preliminary data.</text>
</comment>
<proteinExistence type="predicted"/>
<evidence type="ECO:0000313" key="3">
    <source>
        <dbReference type="Proteomes" id="UP001194746"/>
    </source>
</evidence>
<feature type="compositionally biased region" description="Polar residues" evidence="1">
    <location>
        <begin position="30"/>
        <end position="63"/>
    </location>
</feature>
<dbReference type="GO" id="GO:0031267">
    <property type="term" value="F:small GTPase binding"/>
    <property type="evidence" value="ECO:0007669"/>
    <property type="project" value="TreeGrafter"/>
</dbReference>
<dbReference type="GO" id="GO:0005634">
    <property type="term" value="C:nucleus"/>
    <property type="evidence" value="ECO:0007669"/>
    <property type="project" value="TreeGrafter"/>
</dbReference>
<reference evidence="2" key="1">
    <citation type="journal article" date="2019" name="Beilstein J. Org. Chem.">
        <title>Nanangenines: drimane sesquiterpenoids as the dominant metabolite cohort of a novel Australian fungus, Aspergillus nanangensis.</title>
        <authorList>
            <person name="Lacey H.J."/>
            <person name="Gilchrist C.L.M."/>
            <person name="Crombie A."/>
            <person name="Kalaitzis J.A."/>
            <person name="Vuong D."/>
            <person name="Rutledge P.J."/>
            <person name="Turner P."/>
            <person name="Pitt J.I."/>
            <person name="Lacey E."/>
            <person name="Chooi Y.H."/>
            <person name="Piggott A.M."/>
        </authorList>
    </citation>
    <scope>NUCLEOTIDE SEQUENCE</scope>
    <source>
        <strain evidence="2">MST-FP2251</strain>
    </source>
</reference>
<dbReference type="PANTHER" id="PTHR15837:SF5">
    <property type="entry name" value="NYN DOMAIN-CONTAINING PROTEIN"/>
    <property type="match status" value="1"/>
</dbReference>
<feature type="compositionally biased region" description="Basic residues" evidence="1">
    <location>
        <begin position="391"/>
        <end position="405"/>
    </location>
</feature>
<feature type="region of interest" description="Disordered" evidence="1">
    <location>
        <begin position="19"/>
        <end position="165"/>
    </location>
</feature>
<dbReference type="PANTHER" id="PTHR15837">
    <property type="entry name" value="RAN GUANINE NUCLEOTIDE RELEASE FACTOR"/>
    <property type="match status" value="1"/>
</dbReference>
<evidence type="ECO:0008006" key="4">
    <source>
        <dbReference type="Google" id="ProtNLM"/>
    </source>
</evidence>
<keyword evidence="3" id="KW-1185">Reference proteome</keyword>
<dbReference type="AlphaFoldDB" id="A0AAD4GT55"/>
<evidence type="ECO:0000313" key="2">
    <source>
        <dbReference type="EMBL" id="KAF9888357.1"/>
    </source>
</evidence>